<protein>
    <submittedName>
        <fullName evidence="1">Uncharacterized protein</fullName>
    </submittedName>
</protein>
<accession>A0A4C2A410</accession>
<gene>
    <name evidence="1" type="ORF">EVAR_69601_1</name>
</gene>
<evidence type="ECO:0000313" key="2">
    <source>
        <dbReference type="Proteomes" id="UP000299102"/>
    </source>
</evidence>
<dbReference type="AlphaFoldDB" id="A0A4C2A410"/>
<proteinExistence type="predicted"/>
<organism evidence="1 2">
    <name type="scientific">Eumeta variegata</name>
    <name type="common">Bagworm moth</name>
    <name type="synonym">Eumeta japonica</name>
    <dbReference type="NCBI Taxonomy" id="151549"/>
    <lineage>
        <taxon>Eukaryota</taxon>
        <taxon>Metazoa</taxon>
        <taxon>Ecdysozoa</taxon>
        <taxon>Arthropoda</taxon>
        <taxon>Hexapoda</taxon>
        <taxon>Insecta</taxon>
        <taxon>Pterygota</taxon>
        <taxon>Neoptera</taxon>
        <taxon>Endopterygota</taxon>
        <taxon>Lepidoptera</taxon>
        <taxon>Glossata</taxon>
        <taxon>Ditrysia</taxon>
        <taxon>Tineoidea</taxon>
        <taxon>Psychidae</taxon>
        <taxon>Oiketicinae</taxon>
        <taxon>Eumeta</taxon>
    </lineage>
</organism>
<keyword evidence="2" id="KW-1185">Reference proteome</keyword>
<dbReference type="Proteomes" id="UP000299102">
    <property type="component" value="Unassembled WGS sequence"/>
</dbReference>
<evidence type="ECO:0000313" key="1">
    <source>
        <dbReference type="EMBL" id="GBP93637.1"/>
    </source>
</evidence>
<dbReference type="EMBL" id="BGZK01002400">
    <property type="protein sequence ID" value="GBP93637.1"/>
    <property type="molecule type" value="Genomic_DNA"/>
</dbReference>
<reference evidence="1 2" key="1">
    <citation type="journal article" date="2019" name="Commun. Biol.">
        <title>The bagworm genome reveals a unique fibroin gene that provides high tensile strength.</title>
        <authorList>
            <person name="Kono N."/>
            <person name="Nakamura H."/>
            <person name="Ohtoshi R."/>
            <person name="Tomita M."/>
            <person name="Numata K."/>
            <person name="Arakawa K."/>
        </authorList>
    </citation>
    <scope>NUCLEOTIDE SEQUENCE [LARGE SCALE GENOMIC DNA]</scope>
</reference>
<name>A0A4C2A410_EUMVA</name>
<comment type="caution">
    <text evidence="1">The sequence shown here is derived from an EMBL/GenBank/DDBJ whole genome shotgun (WGS) entry which is preliminary data.</text>
</comment>
<sequence>MEWCERRARRPPALARGGCNGRVSPRRVLTLNEDASLRCGRLEPRQPGRDKEGNFLNKACGDFPNAGQKINCSRATNISSLRPARGLGRQKRAASTRS</sequence>